<evidence type="ECO:0000313" key="2">
    <source>
        <dbReference type="Proteomes" id="UP000523545"/>
    </source>
</evidence>
<comment type="caution">
    <text evidence="1">The sequence shown here is derived from an EMBL/GenBank/DDBJ whole genome shotgun (WGS) entry which is preliminary data.</text>
</comment>
<reference evidence="1 2" key="1">
    <citation type="submission" date="2020-07" db="EMBL/GenBank/DDBJ databases">
        <title>Sequencing the genomes of 1000 actinobacteria strains.</title>
        <authorList>
            <person name="Klenk H.-P."/>
        </authorList>
    </citation>
    <scope>NUCLEOTIDE SEQUENCE [LARGE SCALE GENOMIC DNA]</scope>
    <source>
        <strain evidence="1 2">DSM 45876</strain>
    </source>
</reference>
<evidence type="ECO:0000313" key="1">
    <source>
        <dbReference type="EMBL" id="NYH42292.1"/>
    </source>
</evidence>
<dbReference type="AlphaFoldDB" id="A0A7Y9X0N7"/>
<dbReference type="EMBL" id="JACCHK010000001">
    <property type="protein sequence ID" value="NYH42292.1"/>
    <property type="molecule type" value="Genomic_DNA"/>
</dbReference>
<proteinExistence type="predicted"/>
<gene>
    <name evidence="1" type="ORF">HNR22_002019</name>
</gene>
<dbReference type="Proteomes" id="UP000523545">
    <property type="component" value="Unassembled WGS sequence"/>
</dbReference>
<keyword evidence="2" id="KW-1185">Reference proteome</keyword>
<sequence length="38" mass="4063">MELAGTHAERLARAVRACDDLLAASWSLSDPTTAPDLH</sequence>
<name>A0A7Y9X0N7_9ACTN</name>
<accession>A0A7Y9X0N7</accession>
<organism evidence="1 2">
    <name type="scientific">Micromonospora jinlongensis</name>
    <dbReference type="NCBI Taxonomy" id="1287877"/>
    <lineage>
        <taxon>Bacteria</taxon>
        <taxon>Bacillati</taxon>
        <taxon>Actinomycetota</taxon>
        <taxon>Actinomycetes</taxon>
        <taxon>Micromonosporales</taxon>
        <taxon>Micromonosporaceae</taxon>
        <taxon>Micromonospora</taxon>
    </lineage>
</organism>
<protein>
    <submittedName>
        <fullName evidence="1">Uncharacterized protein</fullName>
    </submittedName>
</protein>